<proteinExistence type="predicted"/>
<dbReference type="RefSeq" id="WP_100210851.1">
    <property type="nucleotide sequence ID" value="NZ_CP138495.1"/>
</dbReference>
<evidence type="ECO:0000313" key="1">
    <source>
        <dbReference type="EMBL" id="SFZ80915.1"/>
    </source>
</evidence>
<name>A0A2H1E7J4_9FLAO</name>
<sequence length="104" mass="12305">MNFLEELNKIERDILAYYEKSFNEEVEEYQQNTLVKNKLKELIMNVREDPDKVKEALLVLAKYTGCAEDQEIAEDIIEALQKGNYITNEQIDYFDENASTGRWF</sequence>
<protein>
    <submittedName>
        <fullName evidence="1">Uncharacterized protein</fullName>
    </submittedName>
</protein>
<gene>
    <name evidence="1" type="ORF">MARIT_0862</name>
</gene>
<dbReference type="Proteomes" id="UP000231564">
    <property type="component" value="Chromosome MARIT"/>
</dbReference>
<dbReference type="AlphaFoldDB" id="A0A2H1E7J4"/>
<keyword evidence="2" id="KW-1185">Reference proteome</keyword>
<dbReference type="GeneID" id="47722429"/>
<dbReference type="OrthoDB" id="1076685at2"/>
<dbReference type="KEGG" id="tmar:MARIT_0862"/>
<evidence type="ECO:0000313" key="2">
    <source>
        <dbReference type="Proteomes" id="UP000231564"/>
    </source>
</evidence>
<reference evidence="1 2" key="1">
    <citation type="submission" date="2016-11" db="EMBL/GenBank/DDBJ databases">
        <authorList>
            <person name="Jaros S."/>
            <person name="Januszkiewicz K."/>
            <person name="Wedrychowicz H."/>
        </authorList>
    </citation>
    <scope>NUCLEOTIDE SEQUENCE [LARGE SCALE GENOMIC DNA]</scope>
    <source>
        <strain evidence="1">NCIMB 2154T</strain>
    </source>
</reference>
<accession>A0A2H1E7J4</accession>
<organism evidence="1 2">
    <name type="scientific">Tenacibaculum maritimum NCIMB 2154</name>
    <dbReference type="NCBI Taxonomy" id="1349785"/>
    <lineage>
        <taxon>Bacteria</taxon>
        <taxon>Pseudomonadati</taxon>
        <taxon>Bacteroidota</taxon>
        <taxon>Flavobacteriia</taxon>
        <taxon>Flavobacteriales</taxon>
        <taxon>Flavobacteriaceae</taxon>
        <taxon>Tenacibaculum</taxon>
    </lineage>
</organism>
<dbReference type="EMBL" id="LT634361">
    <property type="protein sequence ID" value="SFZ80915.1"/>
    <property type="molecule type" value="Genomic_DNA"/>
</dbReference>